<organism evidence="1 2">
    <name type="scientific">Trifolium medium</name>
    <dbReference type="NCBI Taxonomy" id="97028"/>
    <lineage>
        <taxon>Eukaryota</taxon>
        <taxon>Viridiplantae</taxon>
        <taxon>Streptophyta</taxon>
        <taxon>Embryophyta</taxon>
        <taxon>Tracheophyta</taxon>
        <taxon>Spermatophyta</taxon>
        <taxon>Magnoliopsida</taxon>
        <taxon>eudicotyledons</taxon>
        <taxon>Gunneridae</taxon>
        <taxon>Pentapetalae</taxon>
        <taxon>rosids</taxon>
        <taxon>fabids</taxon>
        <taxon>Fabales</taxon>
        <taxon>Fabaceae</taxon>
        <taxon>Papilionoideae</taxon>
        <taxon>50 kb inversion clade</taxon>
        <taxon>NPAAA clade</taxon>
        <taxon>Hologalegina</taxon>
        <taxon>IRL clade</taxon>
        <taxon>Trifolieae</taxon>
        <taxon>Trifolium</taxon>
    </lineage>
</organism>
<evidence type="ECO:0000313" key="1">
    <source>
        <dbReference type="EMBL" id="MCI63631.1"/>
    </source>
</evidence>
<sequence length="51" mass="5328">AGLARRIFLPLSRSAPDDAITARFAAAIAAPSKGNAPKIADLLGIEEFLIH</sequence>
<protein>
    <submittedName>
        <fullName evidence="1">Uncharacterized protein</fullName>
    </submittedName>
</protein>
<dbReference type="EMBL" id="LXQA010640690">
    <property type="protein sequence ID" value="MCI63631.1"/>
    <property type="molecule type" value="Genomic_DNA"/>
</dbReference>
<feature type="non-terminal residue" evidence="1">
    <location>
        <position position="51"/>
    </location>
</feature>
<dbReference type="Proteomes" id="UP000265520">
    <property type="component" value="Unassembled WGS sequence"/>
</dbReference>
<feature type="non-terminal residue" evidence="1">
    <location>
        <position position="1"/>
    </location>
</feature>
<dbReference type="AlphaFoldDB" id="A0A392TR36"/>
<name>A0A392TR36_9FABA</name>
<accession>A0A392TR36</accession>
<evidence type="ECO:0000313" key="2">
    <source>
        <dbReference type="Proteomes" id="UP000265520"/>
    </source>
</evidence>
<keyword evidence="2" id="KW-1185">Reference proteome</keyword>
<comment type="caution">
    <text evidence="1">The sequence shown here is derived from an EMBL/GenBank/DDBJ whole genome shotgun (WGS) entry which is preliminary data.</text>
</comment>
<reference evidence="1 2" key="1">
    <citation type="journal article" date="2018" name="Front. Plant Sci.">
        <title>Red Clover (Trifolium pratense) and Zigzag Clover (T. medium) - A Picture of Genomic Similarities and Differences.</title>
        <authorList>
            <person name="Dluhosova J."/>
            <person name="Istvanek J."/>
            <person name="Nedelnik J."/>
            <person name="Repkova J."/>
        </authorList>
    </citation>
    <scope>NUCLEOTIDE SEQUENCE [LARGE SCALE GENOMIC DNA]</scope>
    <source>
        <strain evidence="2">cv. 10/8</strain>
        <tissue evidence="1">Leaf</tissue>
    </source>
</reference>
<proteinExistence type="predicted"/>